<comment type="subcellular location">
    <subcellularLocation>
        <location evidence="1">Cytoplasm</location>
    </subcellularLocation>
</comment>
<dbReference type="FunFam" id="3.40.50.620:FF:000037">
    <property type="entry name" value="Glutamine--tRNA ligase cytoplasmic"/>
    <property type="match status" value="1"/>
</dbReference>
<comment type="similarity">
    <text evidence="2">Belongs to the class-I aminoacyl-tRNA synthetase family. Glutamate--tRNA ligase type 2 subfamily.</text>
</comment>
<gene>
    <name evidence="17" type="ORF">BJ875DRAFT_399624</name>
</gene>
<dbReference type="Gene3D" id="3.40.50.620">
    <property type="entry name" value="HUPs"/>
    <property type="match status" value="1"/>
</dbReference>
<dbReference type="InterPro" id="IPR014729">
    <property type="entry name" value="Rossmann-like_a/b/a_fold"/>
</dbReference>
<dbReference type="InterPro" id="IPR036282">
    <property type="entry name" value="Glutathione-S-Trfase_C_sf"/>
</dbReference>
<evidence type="ECO:0000259" key="16">
    <source>
        <dbReference type="Pfam" id="PF20974"/>
    </source>
</evidence>
<dbReference type="GO" id="GO:0017102">
    <property type="term" value="C:methionyl glutamyl tRNA synthetase complex"/>
    <property type="evidence" value="ECO:0007669"/>
    <property type="project" value="TreeGrafter"/>
</dbReference>
<dbReference type="InterPro" id="IPR020059">
    <property type="entry name" value="Glu/Gln-tRNA-synth_Ib_codon-bd"/>
</dbReference>
<evidence type="ECO:0000256" key="13">
    <source>
        <dbReference type="RuleBase" id="RU363037"/>
    </source>
</evidence>
<name>A0A9P8C5Y8_9HELO</name>
<dbReference type="InterPro" id="IPR004526">
    <property type="entry name" value="Glu-tRNA-synth_arc/euk"/>
</dbReference>
<organism evidence="17 18">
    <name type="scientific">Amylocarpus encephaloides</name>
    <dbReference type="NCBI Taxonomy" id="45428"/>
    <lineage>
        <taxon>Eukaryota</taxon>
        <taxon>Fungi</taxon>
        <taxon>Dikarya</taxon>
        <taxon>Ascomycota</taxon>
        <taxon>Pezizomycotina</taxon>
        <taxon>Leotiomycetes</taxon>
        <taxon>Helotiales</taxon>
        <taxon>Helotiales incertae sedis</taxon>
        <taxon>Amylocarpus</taxon>
    </lineage>
</organism>
<evidence type="ECO:0000256" key="11">
    <source>
        <dbReference type="ARBA" id="ARBA00030865"/>
    </source>
</evidence>
<dbReference type="Proteomes" id="UP000824998">
    <property type="component" value="Unassembled WGS sequence"/>
</dbReference>
<evidence type="ECO:0000256" key="3">
    <source>
        <dbReference type="ARBA" id="ARBA00012835"/>
    </source>
</evidence>
<dbReference type="PANTHER" id="PTHR43097">
    <property type="entry name" value="GLUTAMINE-TRNA LIGASE"/>
    <property type="match status" value="1"/>
</dbReference>
<dbReference type="Gene3D" id="1.20.1050.10">
    <property type="match status" value="1"/>
</dbReference>
<evidence type="ECO:0000256" key="6">
    <source>
        <dbReference type="ARBA" id="ARBA00022598"/>
    </source>
</evidence>
<feature type="domain" description="tRNA synthetases class I (E and Q) anti-codon binding" evidence="16">
    <location>
        <begin position="533"/>
        <end position="607"/>
    </location>
</feature>
<evidence type="ECO:0000256" key="7">
    <source>
        <dbReference type="ARBA" id="ARBA00022741"/>
    </source>
</evidence>
<evidence type="ECO:0000256" key="2">
    <source>
        <dbReference type="ARBA" id="ARBA00008927"/>
    </source>
</evidence>
<evidence type="ECO:0000256" key="8">
    <source>
        <dbReference type="ARBA" id="ARBA00022840"/>
    </source>
</evidence>
<reference evidence="17" key="1">
    <citation type="journal article" date="2021" name="IMA Fungus">
        <title>Genomic characterization of three marine fungi, including Emericellopsis atlantica sp. nov. with signatures of a generalist lifestyle and marine biomass degradation.</title>
        <authorList>
            <person name="Hagestad O.C."/>
            <person name="Hou L."/>
            <person name="Andersen J.H."/>
            <person name="Hansen E.H."/>
            <person name="Altermark B."/>
            <person name="Li C."/>
            <person name="Kuhnert E."/>
            <person name="Cox R.J."/>
            <person name="Crous P.W."/>
            <person name="Spatafora J.W."/>
            <person name="Lail K."/>
            <person name="Amirebrahimi M."/>
            <person name="Lipzen A."/>
            <person name="Pangilinan J."/>
            <person name="Andreopoulos W."/>
            <person name="Hayes R.D."/>
            <person name="Ng V."/>
            <person name="Grigoriev I.V."/>
            <person name="Jackson S.A."/>
            <person name="Sutton T.D.S."/>
            <person name="Dobson A.D.W."/>
            <person name="Rama T."/>
        </authorList>
    </citation>
    <scope>NUCLEOTIDE SEQUENCE</scope>
    <source>
        <strain evidence="17">TRa018bII</strain>
    </source>
</reference>
<keyword evidence="7 13" id="KW-0547">Nucleotide-binding</keyword>
<keyword evidence="10 13" id="KW-0030">Aminoacyl-tRNA synthetase</keyword>
<feature type="domain" description="Glutamyl/glutaminyl-tRNA synthetase class Ib catalytic" evidence="14">
    <location>
        <begin position="123"/>
        <end position="428"/>
    </location>
</feature>
<accession>A0A9P8C5Y8</accession>
<dbReference type="Gene3D" id="3.90.800.10">
    <property type="entry name" value="Glutamyl-tRNA Synthetase, Domain 3"/>
    <property type="match status" value="1"/>
</dbReference>
<evidence type="ECO:0000256" key="12">
    <source>
        <dbReference type="ARBA" id="ARBA00048351"/>
    </source>
</evidence>
<evidence type="ECO:0000313" key="17">
    <source>
        <dbReference type="EMBL" id="KAG9235183.1"/>
    </source>
</evidence>
<feature type="domain" description="Glutamyl/glutaminyl-tRNA synthetase class Ib anti-codon binding" evidence="15">
    <location>
        <begin position="431"/>
        <end position="521"/>
    </location>
</feature>
<keyword evidence="9 13" id="KW-0648">Protein biosynthesis</keyword>
<dbReference type="InterPro" id="IPR020061">
    <property type="entry name" value="Glu_tRNA_lig_a-bdl"/>
</dbReference>
<dbReference type="InterPro" id="IPR000924">
    <property type="entry name" value="Glu/Gln-tRNA-synth"/>
</dbReference>
<dbReference type="GO" id="GO:0005829">
    <property type="term" value="C:cytosol"/>
    <property type="evidence" value="ECO:0007669"/>
    <property type="project" value="TreeGrafter"/>
</dbReference>
<dbReference type="Pfam" id="PF03950">
    <property type="entry name" value="tRNA-synt_1c_C"/>
    <property type="match status" value="1"/>
</dbReference>
<dbReference type="Pfam" id="PF00749">
    <property type="entry name" value="tRNA-synt_1c"/>
    <property type="match status" value="1"/>
</dbReference>
<dbReference type="EC" id="6.1.1.17" evidence="3"/>
<dbReference type="EMBL" id="MU251439">
    <property type="protein sequence ID" value="KAG9235183.1"/>
    <property type="molecule type" value="Genomic_DNA"/>
</dbReference>
<keyword evidence="8 13" id="KW-0067">ATP-binding</keyword>
<comment type="catalytic activity">
    <reaction evidence="12">
        <text>tRNA(Glu) + L-glutamate + ATP = L-glutamyl-tRNA(Glu) + AMP + diphosphate</text>
        <dbReference type="Rhea" id="RHEA:23540"/>
        <dbReference type="Rhea" id="RHEA-COMP:9663"/>
        <dbReference type="Rhea" id="RHEA-COMP:9680"/>
        <dbReference type="ChEBI" id="CHEBI:29985"/>
        <dbReference type="ChEBI" id="CHEBI:30616"/>
        <dbReference type="ChEBI" id="CHEBI:33019"/>
        <dbReference type="ChEBI" id="CHEBI:78442"/>
        <dbReference type="ChEBI" id="CHEBI:78520"/>
        <dbReference type="ChEBI" id="CHEBI:456215"/>
        <dbReference type="EC" id="6.1.1.17"/>
    </reaction>
</comment>
<dbReference type="NCBIfam" id="TIGR00463">
    <property type="entry name" value="gltX_arch"/>
    <property type="match status" value="1"/>
</dbReference>
<dbReference type="PANTHER" id="PTHR43097:SF5">
    <property type="entry name" value="GLUTAMATE--TRNA LIGASE"/>
    <property type="match status" value="1"/>
</dbReference>
<dbReference type="AlphaFoldDB" id="A0A9P8C5Y8"/>
<dbReference type="SUPFAM" id="SSF50715">
    <property type="entry name" value="Ribosomal protein L25-like"/>
    <property type="match status" value="1"/>
</dbReference>
<evidence type="ECO:0000259" key="15">
    <source>
        <dbReference type="Pfam" id="PF03950"/>
    </source>
</evidence>
<dbReference type="GO" id="GO:0004818">
    <property type="term" value="F:glutamate-tRNA ligase activity"/>
    <property type="evidence" value="ECO:0007669"/>
    <property type="project" value="UniProtKB-EC"/>
</dbReference>
<dbReference type="Gene3D" id="1.10.1160.10">
    <property type="entry name" value="Glutamyl-trna Synthetase, Domain 2"/>
    <property type="match status" value="1"/>
</dbReference>
<proteinExistence type="inferred from homology"/>
<dbReference type="HAMAP" id="MF_02076">
    <property type="entry name" value="Glu_tRNA_synth_type2"/>
    <property type="match status" value="1"/>
</dbReference>
<comment type="caution">
    <text evidence="17">The sequence shown here is derived from an EMBL/GenBank/DDBJ whole genome shotgun (WGS) entry which is preliminary data.</text>
</comment>
<keyword evidence="5" id="KW-0597">Phosphoprotein</keyword>
<evidence type="ECO:0000256" key="4">
    <source>
        <dbReference type="ARBA" id="ARBA00022490"/>
    </source>
</evidence>
<dbReference type="SUPFAM" id="SSF52374">
    <property type="entry name" value="Nucleotidylyl transferase"/>
    <property type="match status" value="1"/>
</dbReference>
<dbReference type="OrthoDB" id="10250478at2759"/>
<dbReference type="FunFam" id="2.40.240.10:FF:000004">
    <property type="entry name" value="Glutamyl-tRNA synthetase, cytoplasmic"/>
    <property type="match status" value="1"/>
</dbReference>
<dbReference type="GO" id="GO:0006424">
    <property type="term" value="P:glutamyl-tRNA aminoacylation"/>
    <property type="evidence" value="ECO:0007669"/>
    <property type="project" value="InterPro"/>
</dbReference>
<dbReference type="PRINTS" id="PR00987">
    <property type="entry name" value="TRNASYNTHGLU"/>
</dbReference>
<dbReference type="InterPro" id="IPR001412">
    <property type="entry name" value="aa-tRNA-synth_I_CS"/>
</dbReference>
<dbReference type="InterPro" id="IPR050132">
    <property type="entry name" value="Gln/Glu-tRNA_Ligase"/>
</dbReference>
<evidence type="ECO:0000259" key="14">
    <source>
        <dbReference type="Pfam" id="PF00749"/>
    </source>
</evidence>
<dbReference type="GO" id="GO:0005524">
    <property type="term" value="F:ATP binding"/>
    <property type="evidence" value="ECO:0007669"/>
    <property type="project" value="UniProtKB-KW"/>
</dbReference>
<dbReference type="PROSITE" id="PS00178">
    <property type="entry name" value="AA_TRNA_LIGASE_I"/>
    <property type="match status" value="1"/>
</dbReference>
<dbReference type="InterPro" id="IPR020056">
    <property type="entry name" value="Rbsml_bL25/Gln-tRNA_synth_N"/>
</dbReference>
<dbReference type="InterPro" id="IPR020058">
    <property type="entry name" value="Glu/Gln-tRNA-synth_Ib_cat-dom"/>
</dbReference>
<dbReference type="InterPro" id="IPR049437">
    <property type="entry name" value="tRNA-synt_1c_C2"/>
</dbReference>
<evidence type="ECO:0000256" key="5">
    <source>
        <dbReference type="ARBA" id="ARBA00022553"/>
    </source>
</evidence>
<protein>
    <recommendedName>
        <fullName evidence="3">glutamate--tRNA ligase</fullName>
        <ecNumber evidence="3">6.1.1.17</ecNumber>
    </recommendedName>
    <alternativeName>
        <fullName evidence="11">Glutamyl-tRNA synthetase</fullName>
    </alternativeName>
</protein>
<evidence type="ECO:0000256" key="9">
    <source>
        <dbReference type="ARBA" id="ARBA00022917"/>
    </source>
</evidence>
<evidence type="ECO:0000256" key="10">
    <source>
        <dbReference type="ARBA" id="ARBA00023146"/>
    </source>
</evidence>
<dbReference type="Pfam" id="PF20974">
    <property type="entry name" value="tRNA-synt_1c_C2"/>
    <property type="match status" value="1"/>
</dbReference>
<dbReference type="FunFam" id="1.10.1160.10:FF:000001">
    <property type="entry name" value="Glutamine--tRNA ligase"/>
    <property type="match status" value="1"/>
</dbReference>
<dbReference type="InterPro" id="IPR011035">
    <property type="entry name" value="Ribosomal_bL25/Gln-tRNA_synth"/>
</dbReference>
<dbReference type="FunFam" id="3.90.800.10:FF:000001">
    <property type="entry name" value="Glutamine--tRNA ligase"/>
    <property type="match status" value="1"/>
</dbReference>
<dbReference type="Gene3D" id="2.40.240.10">
    <property type="entry name" value="Ribosomal Protein L25, Chain P"/>
    <property type="match status" value="1"/>
</dbReference>
<dbReference type="SUPFAM" id="SSF47616">
    <property type="entry name" value="GST C-terminal domain-like"/>
    <property type="match status" value="1"/>
</dbReference>
<keyword evidence="6 13" id="KW-0436">Ligase</keyword>
<sequence>MKSDELSELAASLAALDFKSIEPHLLSLDKHLILRTFIDGGYKIGELDTKIWITIRSNKVAHAFLRRGSLVNVARWFTYIEQTHPEIQEEIKAKDEAERAKKAALSKAGASYNMGLQDTEKGVVTRFPPEPSGYLHIGHAKAALLNDYFAHELYKGTLLLRFDDTNPSKEKQEFQDAIVEDLALMGIRPDKTSYTSDFLQTLYEYCMRMIKEGHAYADDTEQETMRDERMKGIASKNRDNSVEQNLAVFEEMKNGTETGLKNCIRAKMSVDNPNKAMRDPVIYRCNVDTPHHRTGKTWKMYPTYDFACPIVDSLEGVTHALRTTEYTDRNPQYQWFLDTLKLRQVHMWDFARMNFIRTELSKRKLTKLVEAGTVWGWDDPRMPTIRGVRRRGMTISALRDFILKQGPSRNIVTMDWTNFWASNKKEIDPIAPRHTSVDVINAVKAVVINGPDKPYTEDKPKHAKNPAVGTKKVAFSKNLILDQEDVKLFQEGEEITLMSWGNAFVRKINGSNPITDIELELHLEGDVKKTEKKVTWLSVDGQDLVKADVYEFDYLMSKDKLDEGDNWEDFVNPDNCFKVDALCDSNANDLKEHDIIQLERKGYFRVDKPAKDNQGMVLFGIPTGKSK</sequence>
<keyword evidence="18" id="KW-1185">Reference proteome</keyword>
<evidence type="ECO:0000256" key="1">
    <source>
        <dbReference type="ARBA" id="ARBA00004496"/>
    </source>
</evidence>
<evidence type="ECO:0000313" key="18">
    <source>
        <dbReference type="Proteomes" id="UP000824998"/>
    </source>
</evidence>
<keyword evidence="4" id="KW-0963">Cytoplasm</keyword>